<evidence type="ECO:0000259" key="1">
    <source>
        <dbReference type="Pfam" id="PF07866"/>
    </source>
</evidence>
<dbReference type="Proteomes" id="UP000754563">
    <property type="component" value="Unassembled WGS sequence"/>
</dbReference>
<sequence length="73" mass="8843">MKIQPGIYKHYSGNEYKVLRIVKHSETLEDMVLYEALYNNNLGKFWVRPYDMFTESLEVDGETKPRFEFVRDY</sequence>
<reference evidence="2" key="2">
    <citation type="journal article" date="2021" name="Microbiome">
        <title>Successional dynamics and alternative stable states in a saline activated sludge microbial community over 9 years.</title>
        <authorList>
            <person name="Wang Y."/>
            <person name="Ye J."/>
            <person name="Ju F."/>
            <person name="Liu L."/>
            <person name="Boyd J.A."/>
            <person name="Deng Y."/>
            <person name="Parks D.H."/>
            <person name="Jiang X."/>
            <person name="Yin X."/>
            <person name="Woodcroft B.J."/>
            <person name="Tyson G.W."/>
            <person name="Hugenholtz P."/>
            <person name="Polz M.F."/>
            <person name="Zhang T."/>
        </authorList>
    </citation>
    <scope>NUCLEOTIDE SEQUENCE</scope>
    <source>
        <strain evidence="2">HKST-UBA11</strain>
    </source>
</reference>
<evidence type="ECO:0000313" key="2">
    <source>
        <dbReference type="EMBL" id="MCA9385932.1"/>
    </source>
</evidence>
<reference evidence="2" key="1">
    <citation type="submission" date="2020-04" db="EMBL/GenBank/DDBJ databases">
        <authorList>
            <person name="Zhang T."/>
        </authorList>
    </citation>
    <scope>NUCLEOTIDE SEQUENCE</scope>
    <source>
        <strain evidence="2">HKST-UBA11</strain>
    </source>
</reference>
<dbReference type="EMBL" id="JAGQLH010000058">
    <property type="protein sequence ID" value="MCA9385932.1"/>
    <property type="molecule type" value="Genomic_DNA"/>
</dbReference>
<protein>
    <submittedName>
        <fullName evidence="2">DUF1653 domain-containing protein</fullName>
    </submittedName>
</protein>
<proteinExistence type="predicted"/>
<accession>A0A955RKY8</accession>
<feature type="domain" description="DUF1653" evidence="1">
    <location>
        <begin position="6"/>
        <end position="68"/>
    </location>
</feature>
<dbReference type="AlphaFoldDB" id="A0A955RKY8"/>
<dbReference type="InterPro" id="IPR023387">
    <property type="entry name" value="DUF1653-like_dom"/>
</dbReference>
<organism evidence="2 3">
    <name type="scientific">Candidatus Dojkabacteria bacterium</name>
    <dbReference type="NCBI Taxonomy" id="2099670"/>
    <lineage>
        <taxon>Bacteria</taxon>
        <taxon>Candidatus Dojkabacteria</taxon>
    </lineage>
</organism>
<dbReference type="Pfam" id="PF07866">
    <property type="entry name" value="DUF1653"/>
    <property type="match status" value="1"/>
</dbReference>
<dbReference type="Gene3D" id="2.30.30.320">
    <property type="entry name" value="DUF1653-like domain"/>
    <property type="match status" value="1"/>
</dbReference>
<gene>
    <name evidence="2" type="ORF">KC717_04765</name>
</gene>
<dbReference type="InterPro" id="IPR037135">
    <property type="entry name" value="DUF1653-like_dom_sf"/>
</dbReference>
<comment type="caution">
    <text evidence="2">The sequence shown here is derived from an EMBL/GenBank/DDBJ whole genome shotgun (WGS) entry which is preliminary data.</text>
</comment>
<evidence type="ECO:0000313" key="3">
    <source>
        <dbReference type="Proteomes" id="UP000754563"/>
    </source>
</evidence>
<name>A0A955RKY8_9BACT</name>